<keyword evidence="4 6" id="KW-1133">Transmembrane helix</keyword>
<dbReference type="InterPro" id="IPR051539">
    <property type="entry name" value="T4SS-coupling_protein"/>
</dbReference>
<gene>
    <name evidence="8" type="ORF">ID47_01310</name>
</gene>
<evidence type="ECO:0000256" key="3">
    <source>
        <dbReference type="ARBA" id="ARBA00022692"/>
    </source>
</evidence>
<dbReference type="CDD" id="cd01127">
    <property type="entry name" value="TrwB_TraG_TraD_VirD4"/>
    <property type="match status" value="1"/>
</dbReference>
<evidence type="ECO:0000256" key="4">
    <source>
        <dbReference type="ARBA" id="ARBA00022989"/>
    </source>
</evidence>
<evidence type="ECO:0000256" key="1">
    <source>
        <dbReference type="ARBA" id="ARBA00004651"/>
    </source>
</evidence>
<keyword evidence="5 6" id="KW-0472">Membrane</keyword>
<evidence type="ECO:0000313" key="8">
    <source>
        <dbReference type="EMBL" id="AIK95667.1"/>
    </source>
</evidence>
<dbReference type="GO" id="GO:0005886">
    <property type="term" value="C:plasma membrane"/>
    <property type="evidence" value="ECO:0007669"/>
    <property type="project" value="UniProtKB-SubCell"/>
</dbReference>
<keyword evidence="9" id="KW-1185">Reference proteome</keyword>
<dbReference type="Gene3D" id="1.10.8.80">
    <property type="entry name" value="Magnesium chelatase subunit I, C-Terminal domain"/>
    <property type="match status" value="1"/>
</dbReference>
<feature type="transmembrane region" description="Helical" evidence="6">
    <location>
        <begin position="25"/>
        <end position="47"/>
    </location>
</feature>
<comment type="subcellular location">
    <subcellularLocation>
        <location evidence="1">Cell membrane</location>
        <topology evidence="1">Multi-pass membrane protein</topology>
    </subcellularLocation>
</comment>
<accession>A0A077AR54</accession>
<dbReference type="InterPro" id="IPR027417">
    <property type="entry name" value="P-loop_NTPase"/>
</dbReference>
<sequence>MKNFSDTFTQGGQTQLHKFRMINQVFGTTLKISSIIAFLCFIFLLIYDGSWEKFGFLVTFYKAQIRDSMSSLPKEFFDTSWILHGDGKYYEISDHIIAHKQEYILSSILIHSLLFRKLFQTFLCFFGSMILLFLFWGYSGKVLKIKEIISGGKIAPINKLTNLIKKSNQASDLTLAGLPLIKNRETEHMLIIGTTGCGKTNAMNELLQQIRDRGDKIVIVDTTNGFVERFYNEQRDIILNPLDSHSKSWNLWEECTEEYLFDEFSESLIPQIGHDPFWSNSARTVLTVAAKKLKVEGDYSLRRLMDITVSLPLKEVYPYFEGSMAASMMHPDSEKTALSIRSTIASSIKCFEYLTEAEENFSIRQWILNPDHSGILFLSCSPEQRSSLRPLLSGWLSLATKATLSRPEGTKQKLWFFIDELSSLNKLPSLPNSMAEVRKYEGCFVLGLQNLSQIDELYGTNMSRSICGLTGTKLVFRSPDAYTAKRMSEFLGEQEIVEHSESISFGAHQMRDGVSLAEQRHNKTVIPYTDILNLPNLQAYIKLPCDLPVAKLKFEYHEFK</sequence>
<dbReference type="PANTHER" id="PTHR37937">
    <property type="entry name" value="CONJUGATIVE TRANSFER: DNA TRANSPORT"/>
    <property type="match status" value="1"/>
</dbReference>
<dbReference type="EMBL" id="CP008941">
    <property type="protein sequence ID" value="AIK95667.1"/>
    <property type="molecule type" value="Genomic_DNA"/>
</dbReference>
<dbReference type="Gene3D" id="3.40.50.300">
    <property type="entry name" value="P-loop containing nucleotide triphosphate hydrolases"/>
    <property type="match status" value="2"/>
</dbReference>
<dbReference type="RefSeq" id="WP_038462967.1">
    <property type="nucleotide sequence ID" value="NZ_CP008941.1"/>
</dbReference>
<evidence type="ECO:0000256" key="2">
    <source>
        <dbReference type="ARBA" id="ARBA00022475"/>
    </source>
</evidence>
<dbReference type="Proteomes" id="UP000028926">
    <property type="component" value="Chromosome"/>
</dbReference>
<dbReference type="eggNOG" id="COG3505">
    <property type="taxonomic scope" value="Bacteria"/>
</dbReference>
<dbReference type="KEGG" id="paca:ID47_01310"/>
<dbReference type="Pfam" id="PF10412">
    <property type="entry name" value="TrwB_AAD_bind"/>
    <property type="match status" value="1"/>
</dbReference>
<dbReference type="SUPFAM" id="SSF52540">
    <property type="entry name" value="P-loop containing nucleoside triphosphate hydrolases"/>
    <property type="match status" value="1"/>
</dbReference>
<dbReference type="PANTHER" id="PTHR37937:SF1">
    <property type="entry name" value="CONJUGATIVE TRANSFER: DNA TRANSPORT"/>
    <property type="match status" value="1"/>
</dbReference>
<keyword evidence="2" id="KW-1003">Cell membrane</keyword>
<evidence type="ECO:0000256" key="6">
    <source>
        <dbReference type="SAM" id="Phobius"/>
    </source>
</evidence>
<keyword evidence="3 6" id="KW-0812">Transmembrane</keyword>
<evidence type="ECO:0000259" key="7">
    <source>
        <dbReference type="Pfam" id="PF10412"/>
    </source>
</evidence>
<evidence type="ECO:0000256" key="5">
    <source>
        <dbReference type="ARBA" id="ARBA00023136"/>
    </source>
</evidence>
<dbReference type="InterPro" id="IPR014128">
    <property type="entry name" value="T4SS_TraD"/>
</dbReference>
<protein>
    <recommendedName>
        <fullName evidence="7">Type IV secretion system coupling protein TraD DNA-binding domain-containing protein</fullName>
    </recommendedName>
</protein>
<feature type="domain" description="Type IV secretion system coupling protein TraD DNA-binding" evidence="7">
    <location>
        <begin position="173"/>
        <end position="554"/>
    </location>
</feature>
<proteinExistence type="predicted"/>
<name>A0A077AR54_9PROT</name>
<reference evidence="8 9" key="1">
    <citation type="submission" date="2014-07" db="EMBL/GenBank/DDBJ databases">
        <title>Comparative genomic insights into amoeba endosymbionts belonging to the families of Holosporaceae and Candidatus Midichloriaceae within Rickettsiales.</title>
        <authorList>
            <person name="Wang Z."/>
            <person name="Wu M."/>
        </authorList>
    </citation>
    <scope>NUCLEOTIDE SEQUENCE [LARGE SCALE GENOMIC DNA]</scope>
    <source>
        <strain evidence="8">PRA3</strain>
    </source>
</reference>
<organism evidence="8 9">
    <name type="scientific">Candidatus Odyssella acanthamoebae</name>
    <dbReference type="NCBI Taxonomy" id="91604"/>
    <lineage>
        <taxon>Bacteria</taxon>
        <taxon>Pseudomonadati</taxon>
        <taxon>Pseudomonadota</taxon>
        <taxon>Alphaproteobacteria</taxon>
        <taxon>Holosporales</taxon>
        <taxon>Candidatus Paracaedibacteraceae</taxon>
        <taxon>Candidatus Odyssella</taxon>
    </lineage>
</organism>
<feature type="transmembrane region" description="Helical" evidence="6">
    <location>
        <begin position="118"/>
        <end position="138"/>
    </location>
</feature>
<dbReference type="STRING" id="91604.ID47_01310"/>
<dbReference type="AlphaFoldDB" id="A0A077AR54"/>
<dbReference type="HOGENOM" id="CLU_016763_2_0_5"/>
<dbReference type="OrthoDB" id="102453at2"/>
<dbReference type="NCBIfam" id="TIGR02759">
    <property type="entry name" value="TraD_Ftype"/>
    <property type="match status" value="1"/>
</dbReference>
<dbReference type="InterPro" id="IPR019476">
    <property type="entry name" value="T4SS_TraD_DNA-bd"/>
</dbReference>
<evidence type="ECO:0000313" key="9">
    <source>
        <dbReference type="Proteomes" id="UP000028926"/>
    </source>
</evidence>